<dbReference type="Pfam" id="PF07727">
    <property type="entry name" value="RVT_2"/>
    <property type="match status" value="1"/>
</dbReference>
<dbReference type="InterPro" id="IPR013103">
    <property type="entry name" value="RVT_2"/>
</dbReference>
<dbReference type="Proteomes" id="UP001457282">
    <property type="component" value="Unassembled WGS sequence"/>
</dbReference>
<comment type="caution">
    <text evidence="2">The sequence shown here is derived from an EMBL/GenBank/DDBJ whole genome shotgun (WGS) entry which is preliminary data.</text>
</comment>
<evidence type="ECO:0000313" key="2">
    <source>
        <dbReference type="EMBL" id="KAK9911784.1"/>
    </source>
</evidence>
<protein>
    <recommendedName>
        <fullName evidence="1">Reverse transcriptase Ty1/copia-type domain-containing protein</fullName>
    </recommendedName>
</protein>
<name>A0AAW1VTT8_RUBAR</name>
<accession>A0AAW1VTT8</accession>
<reference evidence="2 3" key="1">
    <citation type="journal article" date="2023" name="G3 (Bethesda)">
        <title>A chromosome-length genome assembly and annotation of blackberry (Rubus argutus, cv. 'Hillquist').</title>
        <authorList>
            <person name="Bruna T."/>
            <person name="Aryal R."/>
            <person name="Dudchenko O."/>
            <person name="Sargent D.J."/>
            <person name="Mead D."/>
            <person name="Buti M."/>
            <person name="Cavallini A."/>
            <person name="Hytonen T."/>
            <person name="Andres J."/>
            <person name="Pham M."/>
            <person name="Weisz D."/>
            <person name="Mascagni F."/>
            <person name="Usai G."/>
            <person name="Natali L."/>
            <person name="Bassil N."/>
            <person name="Fernandez G.E."/>
            <person name="Lomsadze A."/>
            <person name="Armour M."/>
            <person name="Olukolu B."/>
            <person name="Poorten T."/>
            <person name="Britton C."/>
            <person name="Davik J."/>
            <person name="Ashrafi H."/>
            <person name="Aiden E.L."/>
            <person name="Borodovsky M."/>
            <person name="Worthington M."/>
        </authorList>
    </citation>
    <scope>NUCLEOTIDE SEQUENCE [LARGE SCALE GENOMIC DNA]</scope>
    <source>
        <strain evidence="2">PI 553951</strain>
    </source>
</reference>
<evidence type="ECO:0000259" key="1">
    <source>
        <dbReference type="Pfam" id="PF07727"/>
    </source>
</evidence>
<dbReference type="AlphaFoldDB" id="A0AAW1VTT8"/>
<sequence length="170" mass="19691">MNVEDEQEVMVPIISQPRRNPLRVRQPPPRLQEYETYVPRHPLGQTVFSNKVLSPHFIFLSKLSSEAEPRTFEEANQSTVWRKAMHDELKALDDNKTWSFVKLPKGQKVVGARWIYKIKLNSDGRIERHKARLVAHGFTQTFGVDYKETFSPIAMMNIVRVLLSVAVNYG</sequence>
<dbReference type="EMBL" id="JBEDUW010000007">
    <property type="protein sequence ID" value="KAK9911784.1"/>
    <property type="molecule type" value="Genomic_DNA"/>
</dbReference>
<feature type="domain" description="Reverse transcriptase Ty1/copia-type" evidence="1">
    <location>
        <begin position="95"/>
        <end position="169"/>
    </location>
</feature>
<keyword evidence="3" id="KW-1185">Reference proteome</keyword>
<proteinExistence type="predicted"/>
<organism evidence="2 3">
    <name type="scientific">Rubus argutus</name>
    <name type="common">Southern blackberry</name>
    <dbReference type="NCBI Taxonomy" id="59490"/>
    <lineage>
        <taxon>Eukaryota</taxon>
        <taxon>Viridiplantae</taxon>
        <taxon>Streptophyta</taxon>
        <taxon>Embryophyta</taxon>
        <taxon>Tracheophyta</taxon>
        <taxon>Spermatophyta</taxon>
        <taxon>Magnoliopsida</taxon>
        <taxon>eudicotyledons</taxon>
        <taxon>Gunneridae</taxon>
        <taxon>Pentapetalae</taxon>
        <taxon>rosids</taxon>
        <taxon>fabids</taxon>
        <taxon>Rosales</taxon>
        <taxon>Rosaceae</taxon>
        <taxon>Rosoideae</taxon>
        <taxon>Rosoideae incertae sedis</taxon>
        <taxon>Rubus</taxon>
    </lineage>
</organism>
<gene>
    <name evidence="2" type="ORF">M0R45_035674</name>
</gene>
<evidence type="ECO:0000313" key="3">
    <source>
        <dbReference type="Proteomes" id="UP001457282"/>
    </source>
</evidence>